<proteinExistence type="predicted"/>
<feature type="region of interest" description="Disordered" evidence="2">
    <location>
        <begin position="38"/>
        <end position="83"/>
    </location>
</feature>
<dbReference type="OrthoDB" id="95711at2759"/>
<sequence length="450" mass="49525">MSFLESPGEPEMLAEALAEMLAEALAFVDGFDFSGDGNMTDGSSVGSNSGGESHKRRRSGGKDEDADVAPLDKHDMAKSRRKNAMYSARLRAKKKNEMNQLKEQVTQLQMQLDRLKSAKGSCSTVATGNGRLLALENYARGASYWLQEATTQAYRRNQAEQLNAQLKTLLDKVVKRSKTMHDAFQNLQSLGCEINLAVGASSTILTGTSLRSNDATPQLGELREFLDQMYTSAQDVLSTGSAESAASTSQIKCDPVTGRRCVQLTSSTPLARDLDTAGRMIWRGMQLKGSKSCKYYVHRLHVNASAIAKSFYLSLSDISTPITLHGAAFARKFEERDRILYIWTTAIVPPQQESGNIDSVGKSWELRVREKGWAMLSRSPSNPEHHSVFRTCFEVSSELGDFGRNAGPTSLTQTDCDRIGSSVVMLLSSDLHKFHERIQDELMAESAAVR</sequence>
<feature type="compositionally biased region" description="Low complexity" evidence="2">
    <location>
        <begin position="42"/>
        <end position="51"/>
    </location>
</feature>
<evidence type="ECO:0008006" key="5">
    <source>
        <dbReference type="Google" id="ProtNLM"/>
    </source>
</evidence>
<feature type="coiled-coil region" evidence="1">
    <location>
        <begin position="91"/>
        <end position="118"/>
    </location>
</feature>
<evidence type="ECO:0000256" key="1">
    <source>
        <dbReference type="SAM" id="Coils"/>
    </source>
</evidence>
<protein>
    <recommendedName>
        <fullName evidence="5">BZIP domain-containing protein</fullName>
    </recommendedName>
</protein>
<evidence type="ECO:0000313" key="4">
    <source>
        <dbReference type="Proteomes" id="UP000435112"/>
    </source>
</evidence>
<dbReference type="EMBL" id="QXFU01000946">
    <property type="protein sequence ID" value="KAE9015401.1"/>
    <property type="molecule type" value="Genomic_DNA"/>
</dbReference>
<dbReference type="CDD" id="cd14686">
    <property type="entry name" value="bZIP"/>
    <property type="match status" value="1"/>
</dbReference>
<organism evidence="3 4">
    <name type="scientific">Phytophthora rubi</name>
    <dbReference type="NCBI Taxonomy" id="129364"/>
    <lineage>
        <taxon>Eukaryota</taxon>
        <taxon>Sar</taxon>
        <taxon>Stramenopiles</taxon>
        <taxon>Oomycota</taxon>
        <taxon>Peronosporomycetes</taxon>
        <taxon>Peronosporales</taxon>
        <taxon>Peronosporaceae</taxon>
        <taxon>Phytophthora</taxon>
    </lineage>
</organism>
<keyword evidence="1" id="KW-0175">Coiled coil</keyword>
<gene>
    <name evidence="3" type="ORF">PR002_g13940</name>
</gene>
<dbReference type="Proteomes" id="UP000435112">
    <property type="component" value="Unassembled WGS sequence"/>
</dbReference>
<evidence type="ECO:0000256" key="2">
    <source>
        <dbReference type="SAM" id="MobiDB-lite"/>
    </source>
</evidence>
<comment type="caution">
    <text evidence="3">The sequence shown here is derived from an EMBL/GenBank/DDBJ whole genome shotgun (WGS) entry which is preliminary data.</text>
</comment>
<dbReference type="AlphaFoldDB" id="A0A6A3L7E5"/>
<reference evidence="3 4" key="1">
    <citation type="submission" date="2018-09" db="EMBL/GenBank/DDBJ databases">
        <title>Genomic investigation of the strawberry pathogen Phytophthora fragariae indicates pathogenicity is determined by transcriptional variation in three key races.</title>
        <authorList>
            <person name="Adams T.M."/>
            <person name="Armitage A.D."/>
            <person name="Sobczyk M.K."/>
            <person name="Bates H.J."/>
            <person name="Dunwell J.M."/>
            <person name="Nellist C.F."/>
            <person name="Harrison R.J."/>
        </authorList>
    </citation>
    <scope>NUCLEOTIDE SEQUENCE [LARGE SCALE GENOMIC DNA]</scope>
    <source>
        <strain evidence="3 4">SCRP324</strain>
    </source>
</reference>
<name>A0A6A3L7E5_9STRA</name>
<evidence type="ECO:0000313" key="3">
    <source>
        <dbReference type="EMBL" id="KAE9015401.1"/>
    </source>
</evidence>
<accession>A0A6A3L7E5</accession>